<dbReference type="SUPFAM" id="SSF56112">
    <property type="entry name" value="Protein kinase-like (PK-like)"/>
    <property type="match status" value="1"/>
</dbReference>
<accession>A0A8H4B4T7</accession>
<dbReference type="Gene3D" id="1.10.510.10">
    <property type="entry name" value="Transferase(Phosphotransferase) domain 1"/>
    <property type="match status" value="1"/>
</dbReference>
<organism evidence="2 3">
    <name type="scientific">Gigaspora margarita</name>
    <dbReference type="NCBI Taxonomy" id="4874"/>
    <lineage>
        <taxon>Eukaryota</taxon>
        <taxon>Fungi</taxon>
        <taxon>Fungi incertae sedis</taxon>
        <taxon>Mucoromycota</taxon>
        <taxon>Glomeromycotina</taxon>
        <taxon>Glomeromycetes</taxon>
        <taxon>Diversisporales</taxon>
        <taxon>Gigasporaceae</taxon>
        <taxon>Gigaspora</taxon>
    </lineage>
</organism>
<evidence type="ECO:0000259" key="1">
    <source>
        <dbReference type="PROSITE" id="PS50011"/>
    </source>
</evidence>
<keyword evidence="2" id="KW-0808">Transferase</keyword>
<keyword evidence="2" id="KW-0418">Kinase</keyword>
<name>A0A8H4B4T7_GIGMA</name>
<dbReference type="Proteomes" id="UP000439903">
    <property type="component" value="Unassembled WGS sequence"/>
</dbReference>
<dbReference type="GO" id="GO:0004674">
    <property type="term" value="F:protein serine/threonine kinase activity"/>
    <property type="evidence" value="ECO:0007669"/>
    <property type="project" value="TreeGrafter"/>
</dbReference>
<proteinExistence type="predicted"/>
<dbReference type="Pfam" id="PF07714">
    <property type="entry name" value="PK_Tyr_Ser-Thr"/>
    <property type="match status" value="2"/>
</dbReference>
<dbReference type="Gene3D" id="3.30.200.20">
    <property type="entry name" value="Phosphorylase Kinase, domain 1"/>
    <property type="match status" value="1"/>
</dbReference>
<sequence>MHLERGDCSGPIITKPNLSIKWLQKAIDDELINFFDYHKFDITEEIGRSMYGIVYKALWKDCQLTVALKSLTGNEDIISQEFIEELRHLQKVSFHPNIIQFYGVTREPQVEQLTSSYKMHSKNILVHERKMMIADFGRSKNESSIVTSAGHGIPAYIEPQCYINPSYKRNKKSDIYSLGVILWEISSGKPPFESTLQREAVAIQIYKGERETPVENTPEHYVALYQRCWDTDPAKRPETEFIHDALENLISGKKLSLPDLSNVVEIKSDYLRPPNVHRNLVTSNCSLSSNEIEDIYIHLT</sequence>
<gene>
    <name evidence="2" type="ORF">F8M41_004396</name>
</gene>
<dbReference type="InterPro" id="IPR051681">
    <property type="entry name" value="Ser/Thr_Kinases-Pseudokinases"/>
</dbReference>
<dbReference type="EMBL" id="WTPW01000015">
    <property type="protein sequence ID" value="KAF0559881.1"/>
    <property type="molecule type" value="Genomic_DNA"/>
</dbReference>
<dbReference type="AlphaFoldDB" id="A0A8H4B4T7"/>
<feature type="domain" description="Protein kinase" evidence="1">
    <location>
        <begin position="1"/>
        <end position="246"/>
    </location>
</feature>
<evidence type="ECO:0000313" key="3">
    <source>
        <dbReference type="Proteomes" id="UP000439903"/>
    </source>
</evidence>
<dbReference type="PROSITE" id="PS50011">
    <property type="entry name" value="PROTEIN_KINASE_DOM"/>
    <property type="match status" value="1"/>
</dbReference>
<dbReference type="InterPro" id="IPR000719">
    <property type="entry name" value="Prot_kinase_dom"/>
</dbReference>
<keyword evidence="3" id="KW-1185">Reference proteome</keyword>
<dbReference type="PANTHER" id="PTHR44329">
    <property type="entry name" value="SERINE/THREONINE-PROTEIN KINASE TNNI3K-RELATED"/>
    <property type="match status" value="1"/>
</dbReference>
<comment type="caution">
    <text evidence="2">The sequence shown here is derived from an EMBL/GenBank/DDBJ whole genome shotgun (WGS) entry which is preliminary data.</text>
</comment>
<protein>
    <submittedName>
        <fullName evidence="2">Kinase-like protein</fullName>
    </submittedName>
</protein>
<dbReference type="OrthoDB" id="4062651at2759"/>
<dbReference type="GO" id="GO:0005524">
    <property type="term" value="F:ATP binding"/>
    <property type="evidence" value="ECO:0007669"/>
    <property type="project" value="InterPro"/>
</dbReference>
<evidence type="ECO:0000313" key="2">
    <source>
        <dbReference type="EMBL" id="KAF0559881.1"/>
    </source>
</evidence>
<dbReference type="InterPro" id="IPR011009">
    <property type="entry name" value="Kinase-like_dom_sf"/>
</dbReference>
<reference evidence="2 3" key="1">
    <citation type="journal article" date="2019" name="Environ. Microbiol.">
        <title>At the nexus of three kingdoms: the genome of the mycorrhizal fungus Gigaspora margarita provides insights into plant, endobacterial and fungal interactions.</title>
        <authorList>
            <person name="Venice F."/>
            <person name="Ghignone S."/>
            <person name="Salvioli di Fossalunga A."/>
            <person name="Amselem J."/>
            <person name="Novero M."/>
            <person name="Xianan X."/>
            <person name="Sedzielewska Toro K."/>
            <person name="Morin E."/>
            <person name="Lipzen A."/>
            <person name="Grigoriev I.V."/>
            <person name="Henrissat B."/>
            <person name="Martin F.M."/>
            <person name="Bonfante P."/>
        </authorList>
    </citation>
    <scope>NUCLEOTIDE SEQUENCE [LARGE SCALE GENOMIC DNA]</scope>
    <source>
        <strain evidence="2 3">BEG34</strain>
    </source>
</reference>
<dbReference type="InterPro" id="IPR001245">
    <property type="entry name" value="Ser-Thr/Tyr_kinase_cat_dom"/>
</dbReference>